<reference evidence="1" key="1">
    <citation type="submission" date="2021-04" db="EMBL/GenBank/DDBJ databases">
        <authorList>
            <person name="Edwards E.G."/>
            <person name="Siddiqui F.A."/>
            <person name="Anastasi R.E."/>
            <person name="Conroy D.J."/>
            <person name="Gerton T.J."/>
            <person name="Laizure I.E."/>
            <person name="Reynolds J.D."/>
            <person name="Ulker M."/>
            <person name="Ouellette S.K."/>
            <person name="Duggan K.O."/>
            <person name="Johnson K.C."/>
            <person name="MacLea K.S."/>
            <person name="Garlena R.A."/>
            <person name="Russell D.A."/>
            <person name="Jacobs-Sera D."/>
            <person name="Hatfull G.F."/>
        </authorList>
    </citation>
    <scope>NUCLEOTIDE SEQUENCE</scope>
</reference>
<sequence length="117" mass="12493">MADSDLLKMGRVIGYEPFVTRVRAAVLQYASTYNLGGTTETEPKNFAIYILKNPMFEERSMTALVAADPTVLAQVQIVDGVADTTALTDAAIKAVVSARWNLVAAKYPVGVTIPTAG</sequence>
<protein>
    <submittedName>
        <fullName evidence="1">Uncharacterized protein</fullName>
    </submittedName>
</protein>
<evidence type="ECO:0000313" key="1">
    <source>
        <dbReference type="EMBL" id="QWY82776.1"/>
    </source>
</evidence>
<dbReference type="KEGG" id="vg:77932294"/>
<dbReference type="Proteomes" id="UP000693725">
    <property type="component" value="Segment"/>
</dbReference>
<evidence type="ECO:0000313" key="2">
    <source>
        <dbReference type="Proteomes" id="UP000693725"/>
    </source>
</evidence>
<dbReference type="RefSeq" id="YP_010656417.1">
    <property type="nucleotide sequence ID" value="NC_070838.1"/>
</dbReference>
<dbReference type="EMBL" id="MW862992">
    <property type="protein sequence ID" value="QWY82776.1"/>
    <property type="molecule type" value="Genomic_DNA"/>
</dbReference>
<proteinExistence type="predicted"/>
<dbReference type="GeneID" id="77932294"/>
<keyword evidence="2" id="KW-1185">Reference proteome</keyword>
<organism evidence="1 2">
    <name type="scientific">Arthrobacter phage SilentRX</name>
    <dbReference type="NCBI Taxonomy" id="2836091"/>
    <lineage>
        <taxon>Viruses</taxon>
        <taxon>Duplodnaviria</taxon>
        <taxon>Heunggongvirae</taxon>
        <taxon>Uroviricota</taxon>
        <taxon>Caudoviricetes</taxon>
        <taxon>Silentrexvirus</taxon>
        <taxon>Silentrexvirus silentrx</taxon>
    </lineage>
</organism>
<gene>
    <name evidence="1" type="primary">36</name>
    <name evidence="1" type="ORF">SEA_SILENTRX_36</name>
</gene>
<accession>A0A8F3IL54</accession>
<name>A0A8F3IL54_9CAUD</name>